<feature type="compositionally biased region" description="Basic and acidic residues" evidence="2">
    <location>
        <begin position="755"/>
        <end position="765"/>
    </location>
</feature>
<proteinExistence type="predicted"/>
<keyword evidence="3" id="KW-0472">Membrane</keyword>
<feature type="region of interest" description="Disordered" evidence="2">
    <location>
        <begin position="54"/>
        <end position="81"/>
    </location>
</feature>
<dbReference type="EMBL" id="CM029047">
    <property type="protein sequence ID" value="KAG2584573.1"/>
    <property type="molecule type" value="Genomic_DNA"/>
</dbReference>
<protein>
    <recommendedName>
        <fullName evidence="6">LETM1-like protein</fullName>
    </recommendedName>
</protein>
<keyword evidence="1" id="KW-0175">Coiled coil</keyword>
<evidence type="ECO:0000313" key="4">
    <source>
        <dbReference type="EMBL" id="KAG2584573.1"/>
    </source>
</evidence>
<evidence type="ECO:0008006" key="6">
    <source>
        <dbReference type="Google" id="ProtNLM"/>
    </source>
</evidence>
<evidence type="ECO:0000313" key="5">
    <source>
        <dbReference type="Proteomes" id="UP000823388"/>
    </source>
</evidence>
<feature type="transmembrane region" description="Helical" evidence="3">
    <location>
        <begin position="936"/>
        <end position="959"/>
    </location>
</feature>
<sequence>MVWSPRPGKGTAAPVASSSAYRFRGPRLSSPLAPRLPFFLPTASFPPSPYKPYPSPPALACRDAPPPAPAPPPPARRRSSRRPMAIAVASQPRHLPLGAGAEPRCAARIRSLMAQRVCVCSTSKVYTLEKVYGFRFVCRSIVDLKSQKFQPRISKRNCHLRSSTLECDRTIHSARWLEFRRQKGVFQRTRRILHIIPLASNEDGNSVSVNGAPQVGSASSMEEIRLKLNKAFQTEDISNGLVQSIHDAARSIELAFTEHSKSSKGSWFPKTWMGVDNNAWIKSLSYKAAVDSLLQAVIDVSSRGNGRDRDINVFVQRSLSRLLTPLESVIKNELSKRELTLYEWYSSSQNPLVVRQFVNIFESDPLFNSATAICCEGERMNTSESDLSLLMLGLICLSAITKLGSAKVSCQQFSSMVPDIIGRFMDMLREFVPLSKVYNLTKDIGLQREFLHNFGPRAAVPKLTNDHGLEISFWIDLVQKQLLRALDREKIWSRLTTSESIEVLEKDLAIFGFFIALGRSTQGYLSSNGLTDLDDSLNGIVRYLIGGSVLYYPQLSSISSYQLYVEVVCEELEWLPFYNNDVPSAKTDTEGREEVSKGEVISRVLNVCSYWMTSFIKYSSWLEDPSNVKAAKFLSKGHAMLSDCMNEIDISKNNMSKGRGLPEPEENLDTGTELASFDKSLESVEEALVKLENLLQELHVSSSNSGTEDLKAACSDLEMIRRLKKEAEFLEASFRAKAEYLDADASSCPVSPTSEEGRGNTDSRTNDIAAPQKSGSRWVDNKRRPFWDFFGRSSGKKVEPALQDGTVANVEKKDMESNDILRFEQLRRELIELEKRVQKSADDAQKEEEMGVADGTTAPSPVASVPSGEASKKENVITKSVEKVKETTTTVVQGTQLLAIDTGAAMGLLKRALIGDELTQKEKQALQRTLTDLASVVPIGILMLLPVTAVGHAAILAFIQRYVPSMIPSTYAPDRLDLLRQLEKVKEMEVAEGSSEDLLETVGFENRTSEIS</sequence>
<feature type="region of interest" description="Disordered" evidence="2">
    <location>
        <begin position="745"/>
        <end position="775"/>
    </location>
</feature>
<name>A0A8T0RIF2_PANVG</name>
<keyword evidence="3" id="KW-1133">Transmembrane helix</keyword>
<organism evidence="4 5">
    <name type="scientific">Panicum virgatum</name>
    <name type="common">Blackwell switchgrass</name>
    <dbReference type="NCBI Taxonomy" id="38727"/>
    <lineage>
        <taxon>Eukaryota</taxon>
        <taxon>Viridiplantae</taxon>
        <taxon>Streptophyta</taxon>
        <taxon>Embryophyta</taxon>
        <taxon>Tracheophyta</taxon>
        <taxon>Spermatophyta</taxon>
        <taxon>Magnoliopsida</taxon>
        <taxon>Liliopsida</taxon>
        <taxon>Poales</taxon>
        <taxon>Poaceae</taxon>
        <taxon>PACMAD clade</taxon>
        <taxon>Panicoideae</taxon>
        <taxon>Panicodae</taxon>
        <taxon>Paniceae</taxon>
        <taxon>Panicinae</taxon>
        <taxon>Panicum</taxon>
        <taxon>Panicum sect. Hiantes</taxon>
    </lineage>
</organism>
<dbReference type="InterPro" id="IPR044202">
    <property type="entry name" value="LETM1/MDM38-like"/>
</dbReference>
<accession>A0A8T0RIF2</accession>
<reference evidence="4" key="1">
    <citation type="submission" date="2020-05" db="EMBL/GenBank/DDBJ databases">
        <title>WGS assembly of Panicum virgatum.</title>
        <authorList>
            <person name="Lovell J.T."/>
            <person name="Jenkins J."/>
            <person name="Shu S."/>
            <person name="Juenger T.E."/>
            <person name="Schmutz J."/>
        </authorList>
    </citation>
    <scope>NUCLEOTIDE SEQUENCE</scope>
    <source>
        <strain evidence="4">AP13</strain>
    </source>
</reference>
<feature type="region of interest" description="Disordered" evidence="2">
    <location>
        <begin position="1"/>
        <end position="20"/>
    </location>
</feature>
<dbReference type="AlphaFoldDB" id="A0A8T0RIF2"/>
<feature type="compositionally biased region" description="Pro residues" evidence="2">
    <location>
        <begin position="64"/>
        <end position="74"/>
    </location>
</feature>
<evidence type="ECO:0000256" key="2">
    <source>
        <dbReference type="SAM" id="MobiDB-lite"/>
    </source>
</evidence>
<gene>
    <name evidence="4" type="ORF">PVAP13_6KG319600</name>
</gene>
<feature type="region of interest" description="Disordered" evidence="2">
    <location>
        <begin position="838"/>
        <end position="871"/>
    </location>
</feature>
<feature type="compositionally biased region" description="Basic and acidic residues" evidence="2">
    <location>
        <begin position="838"/>
        <end position="849"/>
    </location>
</feature>
<dbReference type="Proteomes" id="UP000823388">
    <property type="component" value="Chromosome 6K"/>
</dbReference>
<dbReference type="GO" id="GO:0030003">
    <property type="term" value="P:intracellular monoatomic cation homeostasis"/>
    <property type="evidence" value="ECO:0007669"/>
    <property type="project" value="TreeGrafter"/>
</dbReference>
<feature type="coiled-coil region" evidence="1">
    <location>
        <begin position="674"/>
        <end position="701"/>
    </location>
</feature>
<keyword evidence="3" id="KW-0812">Transmembrane</keyword>
<comment type="caution">
    <text evidence="4">The sequence shown here is derived from an EMBL/GenBank/DDBJ whole genome shotgun (WGS) entry which is preliminary data.</text>
</comment>
<evidence type="ECO:0000256" key="1">
    <source>
        <dbReference type="SAM" id="Coils"/>
    </source>
</evidence>
<evidence type="ECO:0000256" key="3">
    <source>
        <dbReference type="SAM" id="Phobius"/>
    </source>
</evidence>
<keyword evidence="5" id="KW-1185">Reference proteome</keyword>
<dbReference type="PANTHER" id="PTHR14009:SF9">
    <property type="entry name" value="LETM1-LIKE PROTEIN"/>
    <property type="match status" value="1"/>
</dbReference>
<dbReference type="PANTHER" id="PTHR14009">
    <property type="entry name" value="LEUCINE ZIPPER-EF-HAND CONTAINING TRANSMEMBRANE PROTEIN"/>
    <property type="match status" value="1"/>
</dbReference>
<dbReference type="GO" id="GO:0005743">
    <property type="term" value="C:mitochondrial inner membrane"/>
    <property type="evidence" value="ECO:0007669"/>
    <property type="project" value="InterPro"/>
</dbReference>